<dbReference type="STRING" id="1179773.BN6_74600"/>
<dbReference type="eggNOG" id="COG1404">
    <property type="taxonomic scope" value="Bacteria"/>
</dbReference>
<evidence type="ECO:0000313" key="4">
    <source>
        <dbReference type="Proteomes" id="UP000006281"/>
    </source>
</evidence>
<evidence type="ECO:0000313" key="3">
    <source>
        <dbReference type="EMBL" id="CCH34687.1"/>
    </source>
</evidence>
<keyword evidence="2" id="KW-0732">Signal</keyword>
<protein>
    <submittedName>
        <fullName evidence="3">Putative secreted protein</fullName>
    </submittedName>
</protein>
<reference evidence="3 4" key="1">
    <citation type="journal article" date="2012" name="BMC Genomics">
        <title>Complete genome sequence of Saccharothrix espanaensis DSM 44229T and comparison to the other completely sequenced Pseudonocardiaceae.</title>
        <authorList>
            <person name="Strobel T."/>
            <person name="Al-Dilaimi A."/>
            <person name="Blom J."/>
            <person name="Gessner A."/>
            <person name="Kalinowski J."/>
            <person name="Luzhetska M."/>
            <person name="Puhler A."/>
            <person name="Szczepanowski R."/>
            <person name="Bechthold A."/>
            <person name="Ruckert C."/>
        </authorList>
    </citation>
    <scope>NUCLEOTIDE SEQUENCE [LARGE SCALE GENOMIC DNA]</scope>
    <source>
        <strain evidence="4">ATCC 51144 / DSM 44229 / JCM 9112 / NBRC 15066 / NRRL 15764</strain>
    </source>
</reference>
<dbReference type="AlphaFoldDB" id="K0KAZ2"/>
<organism evidence="3 4">
    <name type="scientific">Saccharothrix espanaensis (strain ATCC 51144 / DSM 44229 / JCM 9112 / NBRC 15066 / NRRL 15764)</name>
    <dbReference type="NCBI Taxonomy" id="1179773"/>
    <lineage>
        <taxon>Bacteria</taxon>
        <taxon>Bacillati</taxon>
        <taxon>Actinomycetota</taxon>
        <taxon>Actinomycetes</taxon>
        <taxon>Pseudonocardiales</taxon>
        <taxon>Pseudonocardiaceae</taxon>
        <taxon>Saccharothrix</taxon>
    </lineage>
</organism>
<feature type="region of interest" description="Disordered" evidence="1">
    <location>
        <begin position="24"/>
        <end position="68"/>
    </location>
</feature>
<evidence type="ECO:0000256" key="2">
    <source>
        <dbReference type="SAM" id="SignalP"/>
    </source>
</evidence>
<feature type="chain" id="PRO_5039330383" evidence="2">
    <location>
        <begin position="23"/>
        <end position="153"/>
    </location>
</feature>
<dbReference type="KEGG" id="sesp:BN6_74600"/>
<dbReference type="PROSITE" id="PS51257">
    <property type="entry name" value="PROKAR_LIPOPROTEIN"/>
    <property type="match status" value="1"/>
</dbReference>
<name>K0KAZ2_SACES</name>
<sequence>MKRPVLGLLCLLVAGCASPVIDHGPASTPPSSTPPSSTATATASTSTATPTTPPPPTEVPVPAKLSPHGKDVLAKAQRDGVTNVVLVISTEAGATERTATTLRELGATVEATDTSIGYLRVSVPVGDVGRVTAVESVRQVDVDEPISRPDPTP</sequence>
<evidence type="ECO:0000256" key="1">
    <source>
        <dbReference type="SAM" id="MobiDB-lite"/>
    </source>
</evidence>
<gene>
    <name evidence="3" type="ordered locus">BN6_74600</name>
</gene>
<proteinExistence type="predicted"/>
<feature type="compositionally biased region" description="Low complexity" evidence="1">
    <location>
        <begin position="34"/>
        <end position="50"/>
    </location>
</feature>
<accession>K0KAZ2</accession>
<feature type="signal peptide" evidence="2">
    <location>
        <begin position="1"/>
        <end position="22"/>
    </location>
</feature>
<keyword evidence="4" id="KW-1185">Reference proteome</keyword>
<dbReference type="EMBL" id="HE804045">
    <property type="protein sequence ID" value="CCH34687.1"/>
    <property type="molecule type" value="Genomic_DNA"/>
</dbReference>
<dbReference type="Proteomes" id="UP000006281">
    <property type="component" value="Chromosome"/>
</dbReference>
<dbReference type="HOGENOM" id="CLU_1711960_0_0_11"/>
<dbReference type="PATRIC" id="fig|1179773.3.peg.7534"/>